<comment type="caution">
    <text evidence="1">The sequence shown here is derived from an EMBL/GenBank/DDBJ whole genome shotgun (WGS) entry which is preliminary data.</text>
</comment>
<proteinExistence type="predicted"/>
<evidence type="ECO:0000313" key="1">
    <source>
        <dbReference type="EMBL" id="GAY75730.1"/>
    </source>
</evidence>
<dbReference type="EMBL" id="BEXB01000008">
    <property type="protein sequence ID" value="GAY75730.1"/>
    <property type="molecule type" value="Genomic_DNA"/>
</dbReference>
<sequence length="40" mass="4544">MSAAQQINIKKSEEGRVVSRKIFFAGRSGFETCIFFSIFL</sequence>
<organism evidence="1 2">
    <name type="scientific">Sporolactobacillus inulinus</name>
    <dbReference type="NCBI Taxonomy" id="2078"/>
    <lineage>
        <taxon>Bacteria</taxon>
        <taxon>Bacillati</taxon>
        <taxon>Bacillota</taxon>
        <taxon>Bacilli</taxon>
        <taxon>Bacillales</taxon>
        <taxon>Sporolactobacillaceae</taxon>
        <taxon>Sporolactobacillus</taxon>
    </lineage>
</organism>
<accession>A0A4Y1Z9M4</accession>
<gene>
    <name evidence="1" type="ORF">NBRC111894_1284</name>
</gene>
<dbReference type="Proteomes" id="UP000319716">
    <property type="component" value="Unassembled WGS sequence"/>
</dbReference>
<name>A0A4Y1Z9M4_9BACL</name>
<evidence type="ECO:0000313" key="2">
    <source>
        <dbReference type="Proteomes" id="UP000319716"/>
    </source>
</evidence>
<protein>
    <submittedName>
        <fullName evidence="1">Uncharacterized protein</fullName>
    </submittedName>
</protein>
<dbReference type="AlphaFoldDB" id="A0A4Y1Z9M4"/>
<reference evidence="1 2" key="1">
    <citation type="submission" date="2017-11" db="EMBL/GenBank/DDBJ databases">
        <title>Draft Genome Sequence of Sporolactobacillus inulinus NBRC 111894 Isolated from Koso, a Japanese Sugar-Vegetable Fermented Beverage.</title>
        <authorList>
            <person name="Chiou T.Y."/>
            <person name="Oshima K."/>
            <person name="Suda W."/>
            <person name="Hattori M."/>
            <person name="Takahashi T."/>
        </authorList>
    </citation>
    <scope>NUCLEOTIDE SEQUENCE [LARGE SCALE GENOMIC DNA]</scope>
    <source>
        <strain evidence="1 2">NBRC111894</strain>
    </source>
</reference>